<proteinExistence type="inferred from homology"/>
<evidence type="ECO:0000256" key="4">
    <source>
        <dbReference type="ARBA" id="ARBA00022692"/>
    </source>
</evidence>
<evidence type="ECO:0000313" key="8">
    <source>
        <dbReference type="EMBL" id="PHN03979.1"/>
    </source>
</evidence>
<dbReference type="OrthoDB" id="9801500at2"/>
<keyword evidence="7" id="KW-0653">Protein transport</keyword>
<accession>A0A2D0N776</accession>
<dbReference type="GO" id="GO:0015031">
    <property type="term" value="P:protein transport"/>
    <property type="evidence" value="ECO:0007669"/>
    <property type="project" value="UniProtKB-KW"/>
</dbReference>
<keyword evidence="9" id="KW-1185">Reference proteome</keyword>
<evidence type="ECO:0000256" key="7">
    <source>
        <dbReference type="RuleBase" id="RU003879"/>
    </source>
</evidence>
<gene>
    <name evidence="8" type="ORF">CRP01_24215</name>
</gene>
<protein>
    <submittedName>
        <fullName evidence="8">Biopolymer transporter ExbD</fullName>
    </submittedName>
</protein>
<dbReference type="AlphaFoldDB" id="A0A2D0N776"/>
<dbReference type="Pfam" id="PF02472">
    <property type="entry name" value="ExbD"/>
    <property type="match status" value="1"/>
</dbReference>
<sequence>MLNKKPPRQSEPINAGSMADIAFLLLIFFLVTATIAEDQGIFVKLPPWEPDPVPITLNQDNVLSVNVNGKNELLVEGEITTVDRLKDIAKVFIANPNGEDNKPKSPKNAIVSIMNDRGTNYATYLAVYNEIKAAYSELWEAAAQKNYGRTYVELPIAHQKSIRAEIPLVISEAEPTEY</sequence>
<reference evidence="8 9" key="1">
    <citation type="submission" date="2017-10" db="EMBL/GenBank/DDBJ databases">
        <title>The draft genome sequence of Lewinella nigricans NBRC 102662.</title>
        <authorList>
            <person name="Wang K."/>
        </authorList>
    </citation>
    <scope>NUCLEOTIDE SEQUENCE [LARGE SCALE GENOMIC DNA]</scope>
    <source>
        <strain evidence="8 9">NBRC 102662</strain>
    </source>
</reference>
<dbReference type="GO" id="GO:0005886">
    <property type="term" value="C:plasma membrane"/>
    <property type="evidence" value="ECO:0007669"/>
    <property type="project" value="UniProtKB-SubCell"/>
</dbReference>
<dbReference type="GO" id="GO:0022857">
    <property type="term" value="F:transmembrane transporter activity"/>
    <property type="evidence" value="ECO:0007669"/>
    <property type="project" value="InterPro"/>
</dbReference>
<evidence type="ECO:0000256" key="3">
    <source>
        <dbReference type="ARBA" id="ARBA00022475"/>
    </source>
</evidence>
<keyword evidence="6" id="KW-0472">Membrane</keyword>
<evidence type="ECO:0000256" key="2">
    <source>
        <dbReference type="ARBA" id="ARBA00005811"/>
    </source>
</evidence>
<keyword evidence="4 7" id="KW-0812">Transmembrane</keyword>
<dbReference type="InterPro" id="IPR003400">
    <property type="entry name" value="ExbD"/>
</dbReference>
<evidence type="ECO:0000256" key="5">
    <source>
        <dbReference type="ARBA" id="ARBA00022989"/>
    </source>
</evidence>
<dbReference type="PANTHER" id="PTHR30558">
    <property type="entry name" value="EXBD MEMBRANE COMPONENT OF PMF-DRIVEN MACROMOLECULE IMPORT SYSTEM"/>
    <property type="match status" value="1"/>
</dbReference>
<comment type="similarity">
    <text evidence="2 7">Belongs to the ExbD/TolR family.</text>
</comment>
<evidence type="ECO:0000256" key="1">
    <source>
        <dbReference type="ARBA" id="ARBA00004162"/>
    </source>
</evidence>
<evidence type="ECO:0000313" key="9">
    <source>
        <dbReference type="Proteomes" id="UP000223913"/>
    </source>
</evidence>
<keyword evidence="3" id="KW-1003">Cell membrane</keyword>
<evidence type="ECO:0000256" key="6">
    <source>
        <dbReference type="ARBA" id="ARBA00023136"/>
    </source>
</evidence>
<dbReference type="RefSeq" id="WP_099152692.1">
    <property type="nucleotide sequence ID" value="NZ_PDUD01000028.1"/>
</dbReference>
<name>A0A2D0N776_FLAN2</name>
<dbReference type="Proteomes" id="UP000223913">
    <property type="component" value="Unassembled WGS sequence"/>
</dbReference>
<keyword evidence="7" id="KW-0813">Transport</keyword>
<dbReference type="EMBL" id="PDUD01000028">
    <property type="protein sequence ID" value="PHN03979.1"/>
    <property type="molecule type" value="Genomic_DNA"/>
</dbReference>
<organism evidence="8 9">
    <name type="scientific">Flavilitoribacter nigricans (strain ATCC 23147 / DSM 23189 / NBRC 102662 / NCIMB 1420 / SS-2)</name>
    <name type="common">Lewinella nigricans</name>
    <dbReference type="NCBI Taxonomy" id="1122177"/>
    <lineage>
        <taxon>Bacteria</taxon>
        <taxon>Pseudomonadati</taxon>
        <taxon>Bacteroidota</taxon>
        <taxon>Saprospiria</taxon>
        <taxon>Saprospirales</taxon>
        <taxon>Lewinellaceae</taxon>
        <taxon>Flavilitoribacter</taxon>
    </lineage>
</organism>
<comment type="subcellular location">
    <subcellularLocation>
        <location evidence="1">Cell membrane</location>
        <topology evidence="1">Single-pass membrane protein</topology>
    </subcellularLocation>
    <subcellularLocation>
        <location evidence="7">Cell membrane</location>
        <topology evidence="7">Single-pass type II membrane protein</topology>
    </subcellularLocation>
</comment>
<dbReference type="PANTHER" id="PTHR30558:SF3">
    <property type="entry name" value="BIOPOLYMER TRANSPORT PROTEIN EXBD-RELATED"/>
    <property type="match status" value="1"/>
</dbReference>
<keyword evidence="5" id="KW-1133">Transmembrane helix</keyword>
<comment type="caution">
    <text evidence="8">The sequence shown here is derived from an EMBL/GenBank/DDBJ whole genome shotgun (WGS) entry which is preliminary data.</text>
</comment>